<sequence length="279" mass="31926">MTAAFPNASPSSSHVRKFQAVPETISTGDDGAGFRLGCIIGTGAFGEIHHGTNVKTTEEVAIKLEHVKARFPLLLFEAQIYRKLQGHTGLPKVRWFGIEGDYSVLIKLVEHVHSKSYLHRDIKPENFLMGLAKTSHLVHLIDFGCAKKYRDTSTRNWQHIPSRNDLNLVGTPRYASINNHLGIEQSRRDDLESIGYDLEAGNQRQTHEAIKDMKVSTSPEDLCGTHPTEFATYLNYCRSLGFEDEPDYLYLRRIFRDLFILKGFQYDHIYDWVIPRHLR</sequence>
<evidence type="ECO:0000256" key="6">
    <source>
        <dbReference type="ARBA" id="ARBA00022840"/>
    </source>
</evidence>
<dbReference type="Pfam" id="PF00069">
    <property type="entry name" value="Pkinase"/>
    <property type="match status" value="1"/>
</dbReference>
<dbReference type="InParanoid" id="A0A0Q3IF61"/>
<keyword evidence="5" id="KW-0418">Kinase</keyword>
<dbReference type="GO" id="GO:0004674">
    <property type="term" value="F:protein serine/threonine kinase activity"/>
    <property type="evidence" value="ECO:0000318"/>
    <property type="project" value="GO_Central"/>
</dbReference>
<dbReference type="Proteomes" id="UP000008810">
    <property type="component" value="Chromosome 2"/>
</dbReference>
<dbReference type="InterPro" id="IPR000719">
    <property type="entry name" value="Prot_kinase_dom"/>
</dbReference>
<dbReference type="SUPFAM" id="SSF56112">
    <property type="entry name" value="Protein kinase-like (PK-like)"/>
    <property type="match status" value="1"/>
</dbReference>
<comment type="similarity">
    <text evidence="1">Belongs to the protein kinase superfamily. CK1 Ser/Thr protein kinase family. Casein kinase I subfamily.</text>
</comment>
<reference evidence="10" key="2">
    <citation type="submission" date="2017-06" db="EMBL/GenBank/DDBJ databases">
        <title>WGS assembly of Brachypodium distachyon.</title>
        <authorList>
            <consortium name="The International Brachypodium Initiative"/>
            <person name="Lucas S."/>
            <person name="Harmon-Smith M."/>
            <person name="Lail K."/>
            <person name="Tice H."/>
            <person name="Grimwood J."/>
            <person name="Bruce D."/>
            <person name="Barry K."/>
            <person name="Shu S."/>
            <person name="Lindquist E."/>
            <person name="Wang M."/>
            <person name="Pitluck S."/>
            <person name="Vogel J.P."/>
            <person name="Garvin D.F."/>
            <person name="Mockler T.C."/>
            <person name="Schmutz J."/>
            <person name="Rokhsar D."/>
            <person name="Bevan M.W."/>
        </authorList>
    </citation>
    <scope>NUCLEOTIDE SEQUENCE</scope>
    <source>
        <strain evidence="10">Bd21</strain>
    </source>
</reference>
<evidence type="ECO:0000256" key="4">
    <source>
        <dbReference type="ARBA" id="ARBA00022741"/>
    </source>
</evidence>
<keyword evidence="3" id="KW-0808">Transferase</keyword>
<dbReference type="GO" id="GO:0007165">
    <property type="term" value="P:signal transduction"/>
    <property type="evidence" value="ECO:0000318"/>
    <property type="project" value="GO_Central"/>
</dbReference>
<evidence type="ECO:0000256" key="2">
    <source>
        <dbReference type="ARBA" id="ARBA00012513"/>
    </source>
</evidence>
<dbReference type="AlphaFoldDB" id="A0A0Q3IF61"/>
<dbReference type="OrthoDB" id="584936at2759"/>
<keyword evidence="8" id="KW-0723">Serine/threonine-protein kinase</keyword>
<dbReference type="GO" id="GO:0005737">
    <property type="term" value="C:cytoplasm"/>
    <property type="evidence" value="ECO:0000318"/>
    <property type="project" value="GO_Central"/>
</dbReference>
<evidence type="ECO:0000256" key="8">
    <source>
        <dbReference type="RuleBase" id="RU000304"/>
    </source>
</evidence>
<gene>
    <name evidence="10" type="ORF">BRADI_2g14301v3</name>
</gene>
<dbReference type="PROSITE" id="PS00107">
    <property type="entry name" value="PROTEIN_KINASE_ATP"/>
    <property type="match status" value="1"/>
</dbReference>
<evidence type="ECO:0000256" key="5">
    <source>
        <dbReference type="ARBA" id="ARBA00022777"/>
    </source>
</evidence>
<proteinExistence type="inferred from homology"/>
<protein>
    <recommendedName>
        <fullName evidence="2">non-specific serine/threonine protein kinase</fullName>
        <ecNumber evidence="2">2.7.11.1</ecNumber>
    </recommendedName>
</protein>
<dbReference type="InterPro" id="IPR011009">
    <property type="entry name" value="Kinase-like_dom_sf"/>
</dbReference>
<dbReference type="PROSITE" id="PS00108">
    <property type="entry name" value="PROTEIN_KINASE_ST"/>
    <property type="match status" value="1"/>
</dbReference>
<evidence type="ECO:0000256" key="7">
    <source>
        <dbReference type="PROSITE-ProRule" id="PRU10141"/>
    </source>
</evidence>
<dbReference type="STRING" id="15368.A0A0Q3IF61"/>
<dbReference type="EC" id="2.7.11.1" evidence="2"/>
<name>A0A0Q3IF61_BRADI</name>
<evidence type="ECO:0000256" key="1">
    <source>
        <dbReference type="ARBA" id="ARBA00005926"/>
    </source>
</evidence>
<feature type="binding site" evidence="7">
    <location>
        <position position="63"/>
    </location>
    <ligand>
        <name>ATP</name>
        <dbReference type="ChEBI" id="CHEBI:30616"/>
    </ligand>
</feature>
<evidence type="ECO:0000313" key="10">
    <source>
        <dbReference type="EMBL" id="KQK04563.1"/>
    </source>
</evidence>
<evidence type="ECO:0000259" key="9">
    <source>
        <dbReference type="PROSITE" id="PS50011"/>
    </source>
</evidence>
<keyword evidence="4 7" id="KW-0547">Nucleotide-binding</keyword>
<dbReference type="InterPro" id="IPR008271">
    <property type="entry name" value="Ser/Thr_kinase_AS"/>
</dbReference>
<dbReference type="PROSITE" id="PS50011">
    <property type="entry name" value="PROTEIN_KINASE_DOM"/>
    <property type="match status" value="1"/>
</dbReference>
<evidence type="ECO:0000313" key="12">
    <source>
        <dbReference type="Proteomes" id="UP000008810"/>
    </source>
</evidence>
<dbReference type="InterPro" id="IPR017441">
    <property type="entry name" value="Protein_kinase_ATP_BS"/>
</dbReference>
<evidence type="ECO:0000313" key="11">
    <source>
        <dbReference type="EnsemblPlants" id="KQK04563"/>
    </source>
</evidence>
<dbReference type="GO" id="GO:0005634">
    <property type="term" value="C:nucleus"/>
    <property type="evidence" value="ECO:0000318"/>
    <property type="project" value="GO_Central"/>
</dbReference>
<feature type="domain" description="Protein kinase" evidence="9">
    <location>
        <begin position="1"/>
        <end position="260"/>
    </location>
</feature>
<dbReference type="EMBL" id="CM000881">
    <property type="protein sequence ID" value="KQK04563.1"/>
    <property type="molecule type" value="Genomic_DNA"/>
</dbReference>
<dbReference type="EnsemblPlants" id="KQK04563">
    <property type="protein sequence ID" value="KQK04563"/>
    <property type="gene ID" value="BRADI_2g14301v3"/>
</dbReference>
<dbReference type="Gene3D" id="3.30.200.20">
    <property type="entry name" value="Phosphorylase Kinase, domain 1"/>
    <property type="match status" value="1"/>
</dbReference>
<keyword evidence="12" id="KW-1185">Reference proteome</keyword>
<dbReference type="GO" id="GO:0005524">
    <property type="term" value="F:ATP binding"/>
    <property type="evidence" value="ECO:0007669"/>
    <property type="project" value="UniProtKB-UniRule"/>
</dbReference>
<dbReference type="PANTHER" id="PTHR11909">
    <property type="entry name" value="CASEIN KINASE-RELATED"/>
    <property type="match status" value="1"/>
</dbReference>
<reference evidence="11" key="3">
    <citation type="submission" date="2018-08" db="UniProtKB">
        <authorList>
            <consortium name="EnsemblPlants"/>
        </authorList>
    </citation>
    <scope>IDENTIFICATION</scope>
    <source>
        <strain evidence="11">cv. Bd21</strain>
    </source>
</reference>
<keyword evidence="6 7" id="KW-0067">ATP-binding</keyword>
<reference evidence="10 11" key="1">
    <citation type="journal article" date="2010" name="Nature">
        <title>Genome sequencing and analysis of the model grass Brachypodium distachyon.</title>
        <authorList>
            <consortium name="International Brachypodium Initiative"/>
        </authorList>
    </citation>
    <scope>NUCLEOTIDE SEQUENCE [LARGE SCALE GENOMIC DNA]</scope>
    <source>
        <strain evidence="10 11">Bd21</strain>
    </source>
</reference>
<dbReference type="InterPro" id="IPR050235">
    <property type="entry name" value="CK1_Ser-Thr_kinase"/>
</dbReference>
<organism evidence="10">
    <name type="scientific">Brachypodium distachyon</name>
    <name type="common">Purple false brome</name>
    <name type="synonym">Trachynia distachya</name>
    <dbReference type="NCBI Taxonomy" id="15368"/>
    <lineage>
        <taxon>Eukaryota</taxon>
        <taxon>Viridiplantae</taxon>
        <taxon>Streptophyta</taxon>
        <taxon>Embryophyta</taxon>
        <taxon>Tracheophyta</taxon>
        <taxon>Spermatophyta</taxon>
        <taxon>Magnoliopsida</taxon>
        <taxon>Liliopsida</taxon>
        <taxon>Poales</taxon>
        <taxon>Poaceae</taxon>
        <taxon>BOP clade</taxon>
        <taxon>Pooideae</taxon>
        <taxon>Stipodae</taxon>
        <taxon>Brachypodieae</taxon>
        <taxon>Brachypodium</taxon>
    </lineage>
</organism>
<dbReference type="Gramene" id="KQK04563">
    <property type="protein sequence ID" value="KQK04563"/>
    <property type="gene ID" value="BRADI_2g14301v3"/>
</dbReference>
<evidence type="ECO:0000256" key="3">
    <source>
        <dbReference type="ARBA" id="ARBA00022679"/>
    </source>
</evidence>
<dbReference type="SMART" id="SM00220">
    <property type="entry name" value="S_TKc"/>
    <property type="match status" value="1"/>
</dbReference>
<dbReference type="Gene3D" id="1.10.510.10">
    <property type="entry name" value="Transferase(Phosphotransferase) domain 1"/>
    <property type="match status" value="1"/>
</dbReference>
<accession>A0A0Q3IF61</accession>
<dbReference type="GO" id="GO:0006897">
    <property type="term" value="P:endocytosis"/>
    <property type="evidence" value="ECO:0000318"/>
    <property type="project" value="GO_Central"/>
</dbReference>